<organism evidence="1">
    <name type="scientific">Cyprideis torosa</name>
    <dbReference type="NCBI Taxonomy" id="163714"/>
    <lineage>
        <taxon>Eukaryota</taxon>
        <taxon>Metazoa</taxon>
        <taxon>Ecdysozoa</taxon>
        <taxon>Arthropoda</taxon>
        <taxon>Crustacea</taxon>
        <taxon>Oligostraca</taxon>
        <taxon>Ostracoda</taxon>
        <taxon>Podocopa</taxon>
        <taxon>Podocopida</taxon>
        <taxon>Cytherocopina</taxon>
        <taxon>Cytheroidea</taxon>
        <taxon>Cytherideidae</taxon>
        <taxon>Cyprideis</taxon>
    </lineage>
</organism>
<sequence>TSSGNLVRYEDWGPGEPNDGTSGDAIRFECPDSWQWYDGEKSYPRRPICEAPTIEV</sequence>
<dbReference type="CDD" id="cd00037">
    <property type="entry name" value="CLECT"/>
    <property type="match status" value="1"/>
</dbReference>
<dbReference type="SUPFAM" id="SSF56436">
    <property type="entry name" value="C-type lectin-like"/>
    <property type="match status" value="1"/>
</dbReference>
<accession>A0A7R8WXP3</accession>
<dbReference type="AlphaFoldDB" id="A0A7R8WXP3"/>
<dbReference type="EMBL" id="OB744583">
    <property type="protein sequence ID" value="CAD7239854.1"/>
    <property type="molecule type" value="Genomic_DNA"/>
</dbReference>
<dbReference type="InterPro" id="IPR016186">
    <property type="entry name" value="C-type_lectin-like/link_sf"/>
</dbReference>
<feature type="non-terminal residue" evidence="1">
    <location>
        <position position="1"/>
    </location>
</feature>
<dbReference type="InterPro" id="IPR016187">
    <property type="entry name" value="CTDL_fold"/>
</dbReference>
<gene>
    <name evidence="1" type="ORF">CTOB1V02_LOCUS17669</name>
</gene>
<name>A0A7R8WXP3_9CRUS</name>
<dbReference type="Gene3D" id="3.10.100.10">
    <property type="entry name" value="Mannose-Binding Protein A, subunit A"/>
    <property type="match status" value="1"/>
</dbReference>
<protein>
    <submittedName>
        <fullName evidence="1">Uncharacterized protein</fullName>
    </submittedName>
</protein>
<evidence type="ECO:0000313" key="1">
    <source>
        <dbReference type="EMBL" id="CAD7239854.1"/>
    </source>
</evidence>
<proteinExistence type="predicted"/>
<reference evidence="1" key="1">
    <citation type="submission" date="2020-11" db="EMBL/GenBank/DDBJ databases">
        <authorList>
            <person name="Tran Van P."/>
        </authorList>
    </citation>
    <scope>NUCLEOTIDE SEQUENCE</scope>
</reference>